<evidence type="ECO:0000313" key="1">
    <source>
        <dbReference type="EMBL" id="POO00452.1"/>
    </source>
</evidence>
<name>A0A2P5FRR6_TREOI</name>
<proteinExistence type="predicted"/>
<dbReference type="InParanoid" id="A0A2P5FRR6"/>
<comment type="caution">
    <text evidence="1">The sequence shown here is derived from an EMBL/GenBank/DDBJ whole genome shotgun (WGS) entry which is preliminary data.</text>
</comment>
<dbReference type="EMBL" id="JXTC01000013">
    <property type="protein sequence ID" value="POO00452.1"/>
    <property type="molecule type" value="Genomic_DNA"/>
</dbReference>
<reference evidence="2" key="1">
    <citation type="submission" date="2016-06" db="EMBL/GenBank/DDBJ databases">
        <title>Parallel loss of symbiosis genes in relatives of nitrogen-fixing non-legume Parasponia.</title>
        <authorList>
            <person name="Van Velzen R."/>
            <person name="Holmer R."/>
            <person name="Bu F."/>
            <person name="Rutten L."/>
            <person name="Van Zeijl A."/>
            <person name="Liu W."/>
            <person name="Santuari L."/>
            <person name="Cao Q."/>
            <person name="Sharma T."/>
            <person name="Shen D."/>
            <person name="Roswanjaya Y."/>
            <person name="Wardhani T."/>
            <person name="Kalhor M.S."/>
            <person name="Jansen J."/>
            <person name="Van den Hoogen J."/>
            <person name="Gungor B."/>
            <person name="Hartog M."/>
            <person name="Hontelez J."/>
            <person name="Verver J."/>
            <person name="Yang W.-C."/>
            <person name="Schijlen E."/>
            <person name="Repin R."/>
            <person name="Schilthuizen M."/>
            <person name="Schranz E."/>
            <person name="Heidstra R."/>
            <person name="Miyata K."/>
            <person name="Fedorova E."/>
            <person name="Kohlen W."/>
            <person name="Bisseling T."/>
            <person name="Smit S."/>
            <person name="Geurts R."/>
        </authorList>
    </citation>
    <scope>NUCLEOTIDE SEQUENCE [LARGE SCALE GENOMIC DNA]</scope>
    <source>
        <strain evidence="2">cv. RG33-2</strain>
    </source>
</reference>
<evidence type="ECO:0000313" key="2">
    <source>
        <dbReference type="Proteomes" id="UP000237000"/>
    </source>
</evidence>
<dbReference type="Proteomes" id="UP000237000">
    <property type="component" value="Unassembled WGS sequence"/>
</dbReference>
<organism evidence="1 2">
    <name type="scientific">Trema orientale</name>
    <name type="common">Charcoal tree</name>
    <name type="synonym">Celtis orientalis</name>
    <dbReference type="NCBI Taxonomy" id="63057"/>
    <lineage>
        <taxon>Eukaryota</taxon>
        <taxon>Viridiplantae</taxon>
        <taxon>Streptophyta</taxon>
        <taxon>Embryophyta</taxon>
        <taxon>Tracheophyta</taxon>
        <taxon>Spermatophyta</taxon>
        <taxon>Magnoliopsida</taxon>
        <taxon>eudicotyledons</taxon>
        <taxon>Gunneridae</taxon>
        <taxon>Pentapetalae</taxon>
        <taxon>rosids</taxon>
        <taxon>fabids</taxon>
        <taxon>Rosales</taxon>
        <taxon>Cannabaceae</taxon>
        <taxon>Trema</taxon>
    </lineage>
</organism>
<accession>A0A2P5FRR6</accession>
<dbReference type="AlphaFoldDB" id="A0A2P5FRR6"/>
<protein>
    <submittedName>
        <fullName evidence="1">Uncharacterized protein</fullName>
    </submittedName>
</protein>
<sequence length="172" mass="19626">MRRHWRSVIAGRGGKAGQCLVLVDETGNDDRSEDENGNKEDWAVYNARIPIHRNPEPNRRTRIDCTTIVVVCHGAAIDARTTVRFKVSVYGLDNDELKLTKIKTKQNFTILALYTAQSSLFPFSSSLRSSFPVSSTKTRHWPALTPRPTITFLQCLRMTKLSPRLLRRDQQQ</sequence>
<keyword evidence="2" id="KW-1185">Reference proteome</keyword>
<gene>
    <name evidence="1" type="ORF">TorRG33x02_038650</name>
</gene>